<name>A0A6J7M368_9ZZZZ</name>
<protein>
    <submittedName>
        <fullName evidence="2">Unannotated protein</fullName>
    </submittedName>
</protein>
<organism evidence="2">
    <name type="scientific">freshwater metagenome</name>
    <dbReference type="NCBI Taxonomy" id="449393"/>
    <lineage>
        <taxon>unclassified sequences</taxon>
        <taxon>metagenomes</taxon>
        <taxon>ecological metagenomes</taxon>
    </lineage>
</organism>
<dbReference type="EMBL" id="CAFBNE010000237">
    <property type="protein sequence ID" value="CAB4973952.1"/>
    <property type="molecule type" value="Genomic_DNA"/>
</dbReference>
<evidence type="ECO:0000256" key="1">
    <source>
        <dbReference type="SAM" id="MobiDB-lite"/>
    </source>
</evidence>
<gene>
    <name evidence="2" type="ORF">UFOPK3772_03583</name>
</gene>
<accession>A0A6J7M368</accession>
<sequence length="115" mass="12621">MAVKTPTKPVEDKPVEGTPVDGTAKGRVARTKGVSLLPAEYEDASTVEQLTGVGFSEVYRRIFAPQMRAAADLLREAQEAGMELDRGVLRDTRVAVPSRVFPTRMPWPPPCVRDQ</sequence>
<feature type="region of interest" description="Disordered" evidence="1">
    <location>
        <begin position="1"/>
        <end position="24"/>
    </location>
</feature>
<proteinExistence type="predicted"/>
<evidence type="ECO:0000313" key="2">
    <source>
        <dbReference type="EMBL" id="CAB4973952.1"/>
    </source>
</evidence>
<dbReference type="AlphaFoldDB" id="A0A6J7M368"/>
<reference evidence="2" key="1">
    <citation type="submission" date="2020-05" db="EMBL/GenBank/DDBJ databases">
        <authorList>
            <person name="Chiriac C."/>
            <person name="Salcher M."/>
            <person name="Ghai R."/>
            <person name="Kavagutti S V."/>
        </authorList>
    </citation>
    <scope>NUCLEOTIDE SEQUENCE</scope>
</reference>